<dbReference type="Gene3D" id="2.40.50.140">
    <property type="entry name" value="Nucleic acid-binding proteins"/>
    <property type="match status" value="1"/>
</dbReference>
<name>A0A840V3E8_9BACT</name>
<keyword evidence="1 2" id="KW-0238">DNA-binding</keyword>
<dbReference type="HAMAP" id="MF_00984">
    <property type="entry name" value="SSB"/>
    <property type="match status" value="1"/>
</dbReference>
<reference evidence="5 6" key="1">
    <citation type="submission" date="2020-08" db="EMBL/GenBank/DDBJ databases">
        <title>Genomic Encyclopedia of Type Strains, Phase IV (KMG-IV): sequencing the most valuable type-strain genomes for metagenomic binning, comparative biology and taxonomic classification.</title>
        <authorList>
            <person name="Goeker M."/>
        </authorList>
    </citation>
    <scope>NUCLEOTIDE SEQUENCE [LARGE SCALE GENOMIC DNA]</scope>
    <source>
        <strain evidence="5 6">DSM 28570</strain>
    </source>
</reference>
<evidence type="ECO:0000313" key="6">
    <source>
        <dbReference type="Proteomes" id="UP000539642"/>
    </source>
</evidence>
<dbReference type="EMBL" id="JACHEO010000011">
    <property type="protein sequence ID" value="MBB5348380.1"/>
    <property type="molecule type" value="Genomic_DNA"/>
</dbReference>
<dbReference type="Proteomes" id="UP000539642">
    <property type="component" value="Unassembled WGS sequence"/>
</dbReference>
<evidence type="ECO:0000256" key="2">
    <source>
        <dbReference type="HAMAP-Rule" id="MF_00984"/>
    </source>
</evidence>
<comment type="caution">
    <text evidence="2">Lacks conserved residue(s) required for the propagation of feature annotation.</text>
</comment>
<evidence type="ECO:0000256" key="1">
    <source>
        <dbReference type="ARBA" id="ARBA00023125"/>
    </source>
</evidence>
<organism evidence="5 6">
    <name type="scientific">Desulfoprunum benzoelyticum</name>
    <dbReference type="NCBI Taxonomy" id="1506996"/>
    <lineage>
        <taxon>Bacteria</taxon>
        <taxon>Pseudomonadati</taxon>
        <taxon>Thermodesulfobacteriota</taxon>
        <taxon>Desulfobulbia</taxon>
        <taxon>Desulfobulbales</taxon>
        <taxon>Desulfobulbaceae</taxon>
        <taxon>Desulfoprunum</taxon>
    </lineage>
</organism>
<dbReference type="GO" id="GO:0003697">
    <property type="term" value="F:single-stranded DNA binding"/>
    <property type="evidence" value="ECO:0007669"/>
    <property type="project" value="UniProtKB-UniRule"/>
</dbReference>
<sequence>MNKTMIIGNLGNDPELHYTKNSAAPVTTLSIATTERWKDADGNKQEQTDWHRVVAWGGLAVVCGEHLHKGDKVYIEGRLRTRKWEDQDGITRYTTEIIAREMEMLGGHGDRNAGSIPPNSDTAEPPLPEDVPF</sequence>
<accession>A0A840V3E8</accession>
<evidence type="ECO:0000313" key="5">
    <source>
        <dbReference type="EMBL" id="MBB5348380.1"/>
    </source>
</evidence>
<protein>
    <recommendedName>
        <fullName evidence="2 3">Single-stranded DNA-binding protein</fullName>
        <shortName evidence="2">SSB</shortName>
    </recommendedName>
</protein>
<dbReference type="SUPFAM" id="SSF50249">
    <property type="entry name" value="Nucleic acid-binding proteins"/>
    <property type="match status" value="1"/>
</dbReference>
<dbReference type="PANTHER" id="PTHR10302">
    <property type="entry name" value="SINGLE-STRANDED DNA-BINDING PROTEIN"/>
    <property type="match status" value="1"/>
</dbReference>
<comment type="subunit">
    <text evidence="2">Homotetramer.</text>
</comment>
<evidence type="ECO:0000256" key="4">
    <source>
        <dbReference type="SAM" id="MobiDB-lite"/>
    </source>
</evidence>
<dbReference type="InterPro" id="IPR000424">
    <property type="entry name" value="Primosome_PriB/ssb"/>
</dbReference>
<evidence type="ECO:0000256" key="3">
    <source>
        <dbReference type="RuleBase" id="RU000524"/>
    </source>
</evidence>
<dbReference type="InterPro" id="IPR011344">
    <property type="entry name" value="ssDNA-bd"/>
</dbReference>
<gene>
    <name evidence="5" type="ORF">HNQ81_002115</name>
</gene>
<feature type="region of interest" description="Disordered" evidence="4">
    <location>
        <begin position="105"/>
        <end position="133"/>
    </location>
</feature>
<dbReference type="Pfam" id="PF00436">
    <property type="entry name" value="SSB"/>
    <property type="match status" value="1"/>
</dbReference>
<dbReference type="NCBIfam" id="TIGR00621">
    <property type="entry name" value="ssb"/>
    <property type="match status" value="1"/>
</dbReference>
<dbReference type="AlphaFoldDB" id="A0A840V3E8"/>
<keyword evidence="6" id="KW-1185">Reference proteome</keyword>
<comment type="caution">
    <text evidence="5">The sequence shown here is derived from an EMBL/GenBank/DDBJ whole genome shotgun (WGS) entry which is preliminary data.</text>
</comment>
<dbReference type="PANTHER" id="PTHR10302:SF27">
    <property type="entry name" value="SINGLE-STRANDED DNA-BINDING PROTEIN"/>
    <property type="match status" value="1"/>
</dbReference>
<dbReference type="InterPro" id="IPR012340">
    <property type="entry name" value="NA-bd_OB-fold"/>
</dbReference>
<dbReference type="RefSeq" id="WP_183351061.1">
    <property type="nucleotide sequence ID" value="NZ_JACHEO010000011.1"/>
</dbReference>
<dbReference type="PROSITE" id="PS50935">
    <property type="entry name" value="SSB"/>
    <property type="match status" value="1"/>
</dbReference>
<proteinExistence type="inferred from homology"/>
<dbReference type="GO" id="GO:0009295">
    <property type="term" value="C:nucleoid"/>
    <property type="evidence" value="ECO:0007669"/>
    <property type="project" value="TreeGrafter"/>
</dbReference>
<dbReference type="CDD" id="cd04496">
    <property type="entry name" value="SSB_OBF"/>
    <property type="match status" value="1"/>
</dbReference>
<dbReference type="GO" id="GO:0006260">
    <property type="term" value="P:DNA replication"/>
    <property type="evidence" value="ECO:0007669"/>
    <property type="project" value="InterPro"/>
</dbReference>